<reference evidence="2" key="1">
    <citation type="submission" date="2020-05" db="EMBL/GenBank/DDBJ databases">
        <authorList>
            <person name="Chiriac C."/>
            <person name="Salcher M."/>
            <person name="Ghai R."/>
            <person name="Kavagutti S V."/>
        </authorList>
    </citation>
    <scope>NUCLEOTIDE SEQUENCE</scope>
</reference>
<name>A0A6J7RNH5_9ZZZZ</name>
<sequence length="126" mass="14184">MTPDQLVRHFIKLIETKDLDGALALIDEKCEYDNVPMSKVFGPEGVRTTLAPFIASCSEIDWVIHHQTSSGDATSGVVMNERTDRFKMGDRWVEVPLMGIFTVANGKITLWRDYFDLAMFQKAISG</sequence>
<accession>A0A6J7RNH5</accession>
<gene>
    <name evidence="2" type="ORF">UFOPK4098_01502</name>
    <name evidence="3" type="ORF">UFOPK4347_01100</name>
</gene>
<dbReference type="EMBL" id="CAFBQU010000027">
    <property type="protein sequence ID" value="CAB5066113.1"/>
    <property type="molecule type" value="Genomic_DNA"/>
</dbReference>
<dbReference type="EMBL" id="CAFBPN010000131">
    <property type="protein sequence ID" value="CAB5030543.1"/>
    <property type="molecule type" value="Genomic_DNA"/>
</dbReference>
<evidence type="ECO:0000259" key="1">
    <source>
        <dbReference type="Pfam" id="PF07858"/>
    </source>
</evidence>
<dbReference type="InterPro" id="IPR032710">
    <property type="entry name" value="NTF2-like_dom_sf"/>
</dbReference>
<feature type="domain" description="Limonene-1,2-epoxide hydrolase" evidence="1">
    <location>
        <begin position="4"/>
        <end position="122"/>
    </location>
</feature>
<evidence type="ECO:0000313" key="3">
    <source>
        <dbReference type="EMBL" id="CAB5066113.1"/>
    </source>
</evidence>
<dbReference type="Gene3D" id="3.10.450.50">
    <property type="match status" value="1"/>
</dbReference>
<dbReference type="Pfam" id="PF07858">
    <property type="entry name" value="LEH"/>
    <property type="match status" value="1"/>
</dbReference>
<protein>
    <submittedName>
        <fullName evidence="2">Unannotated protein</fullName>
    </submittedName>
</protein>
<dbReference type="AlphaFoldDB" id="A0A6J7RNH5"/>
<dbReference type="SUPFAM" id="SSF54427">
    <property type="entry name" value="NTF2-like"/>
    <property type="match status" value="1"/>
</dbReference>
<proteinExistence type="predicted"/>
<organism evidence="2">
    <name type="scientific">freshwater metagenome</name>
    <dbReference type="NCBI Taxonomy" id="449393"/>
    <lineage>
        <taxon>unclassified sequences</taxon>
        <taxon>metagenomes</taxon>
        <taxon>ecological metagenomes</taxon>
    </lineage>
</organism>
<dbReference type="InterPro" id="IPR013100">
    <property type="entry name" value="LEH"/>
</dbReference>
<evidence type="ECO:0000313" key="2">
    <source>
        <dbReference type="EMBL" id="CAB5030543.1"/>
    </source>
</evidence>